<dbReference type="EC" id="3.6.1.55" evidence="4"/>
<gene>
    <name evidence="4" type="ORF">HNQ80_000719</name>
</gene>
<evidence type="ECO:0000313" key="5">
    <source>
        <dbReference type="Proteomes" id="UP000579281"/>
    </source>
</evidence>
<dbReference type="PRINTS" id="PR00502">
    <property type="entry name" value="NUDIXFAMILY"/>
</dbReference>
<name>A0A841KMH4_9FIRM</name>
<dbReference type="GO" id="GO:0035539">
    <property type="term" value="F:8-oxo-7,8-dihydrodeoxyguanosine triphosphate pyrophosphatase activity"/>
    <property type="evidence" value="ECO:0007669"/>
    <property type="project" value="UniProtKB-EC"/>
</dbReference>
<dbReference type="EMBL" id="JACHEN010000003">
    <property type="protein sequence ID" value="MBB6214636.1"/>
    <property type="molecule type" value="Genomic_DNA"/>
</dbReference>
<dbReference type="Pfam" id="PF00293">
    <property type="entry name" value="NUDIX"/>
    <property type="match status" value="1"/>
</dbReference>
<keyword evidence="5" id="KW-1185">Reference proteome</keyword>
<comment type="cofactor">
    <cofactor evidence="1">
        <name>Mg(2+)</name>
        <dbReference type="ChEBI" id="CHEBI:18420"/>
    </cofactor>
</comment>
<evidence type="ECO:0000259" key="3">
    <source>
        <dbReference type="PROSITE" id="PS51462"/>
    </source>
</evidence>
<sequence>MNRVYYVDGGNRKIELHLSKKSELEAYYDGCIVILFKNEKLIMAYHPKRKGWEFPGGKLEPDESIETCGIRESYEETGAVVRKLILLGKFIITTQEKKITSAIFYGEAEVIHPLPVDSEMEKVEEFDGLPENISFDDDIYKLVLTYIMDEMDEKIR</sequence>
<dbReference type="SUPFAM" id="SSF55811">
    <property type="entry name" value="Nudix"/>
    <property type="match status" value="1"/>
</dbReference>
<dbReference type="InterPro" id="IPR000086">
    <property type="entry name" value="NUDIX_hydrolase_dom"/>
</dbReference>
<dbReference type="PANTHER" id="PTHR43046">
    <property type="entry name" value="GDP-MANNOSE MANNOSYL HYDROLASE"/>
    <property type="match status" value="1"/>
</dbReference>
<dbReference type="AlphaFoldDB" id="A0A841KMH4"/>
<dbReference type="InterPro" id="IPR020476">
    <property type="entry name" value="Nudix_hydrolase"/>
</dbReference>
<feature type="domain" description="Nudix hydrolase" evidence="3">
    <location>
        <begin position="26"/>
        <end position="156"/>
    </location>
</feature>
<evidence type="ECO:0000256" key="2">
    <source>
        <dbReference type="ARBA" id="ARBA00022801"/>
    </source>
</evidence>
<proteinExistence type="predicted"/>
<evidence type="ECO:0000313" key="4">
    <source>
        <dbReference type="EMBL" id="MBB6214636.1"/>
    </source>
</evidence>
<dbReference type="PROSITE" id="PS51462">
    <property type="entry name" value="NUDIX"/>
    <property type="match status" value="1"/>
</dbReference>
<protein>
    <submittedName>
        <fullName evidence="4">8-oxo-dGTP diphosphatase</fullName>
        <ecNumber evidence="4">3.6.1.55</ecNumber>
    </submittedName>
</protein>
<dbReference type="PANTHER" id="PTHR43046:SF2">
    <property type="entry name" value="8-OXO-DGTP DIPHOSPHATASE-RELATED"/>
    <property type="match status" value="1"/>
</dbReference>
<dbReference type="InterPro" id="IPR015797">
    <property type="entry name" value="NUDIX_hydrolase-like_dom_sf"/>
</dbReference>
<comment type="caution">
    <text evidence="4">The sequence shown here is derived from an EMBL/GenBank/DDBJ whole genome shotgun (WGS) entry which is preliminary data.</text>
</comment>
<evidence type="ECO:0000256" key="1">
    <source>
        <dbReference type="ARBA" id="ARBA00001946"/>
    </source>
</evidence>
<dbReference type="RefSeq" id="WP_184308255.1">
    <property type="nucleotide sequence ID" value="NZ_JACHEN010000003.1"/>
</dbReference>
<keyword evidence="2 4" id="KW-0378">Hydrolase</keyword>
<dbReference type="Gene3D" id="3.90.79.10">
    <property type="entry name" value="Nucleoside Triphosphate Pyrophosphohydrolase"/>
    <property type="match status" value="1"/>
</dbReference>
<organism evidence="4 5">
    <name type="scientific">Anaerosolibacter carboniphilus</name>
    <dbReference type="NCBI Taxonomy" id="1417629"/>
    <lineage>
        <taxon>Bacteria</taxon>
        <taxon>Bacillati</taxon>
        <taxon>Bacillota</taxon>
        <taxon>Clostridia</taxon>
        <taxon>Peptostreptococcales</taxon>
        <taxon>Thermotaleaceae</taxon>
        <taxon>Anaerosolibacter</taxon>
    </lineage>
</organism>
<dbReference type="Proteomes" id="UP000579281">
    <property type="component" value="Unassembled WGS sequence"/>
</dbReference>
<accession>A0A841KMH4</accession>
<reference evidence="4 5" key="1">
    <citation type="submission" date="2020-08" db="EMBL/GenBank/DDBJ databases">
        <title>Genomic Encyclopedia of Type Strains, Phase IV (KMG-IV): sequencing the most valuable type-strain genomes for metagenomic binning, comparative biology and taxonomic classification.</title>
        <authorList>
            <person name="Goeker M."/>
        </authorList>
    </citation>
    <scope>NUCLEOTIDE SEQUENCE [LARGE SCALE GENOMIC DNA]</scope>
    <source>
        <strain evidence="4 5">DSM 103526</strain>
    </source>
</reference>